<feature type="transmembrane region" description="Helical" evidence="6">
    <location>
        <begin position="21"/>
        <end position="41"/>
    </location>
</feature>
<name>A0A9E8S9L6_9MICO</name>
<dbReference type="Pfam" id="PF04228">
    <property type="entry name" value="Zn_peptidase"/>
    <property type="match status" value="1"/>
</dbReference>
<evidence type="ECO:0000313" key="8">
    <source>
        <dbReference type="Proteomes" id="UP001164706"/>
    </source>
</evidence>
<comment type="subcellular location">
    <subcellularLocation>
        <location evidence="1">Membrane</location>
        <topology evidence="1">Single-pass membrane protein</topology>
    </subcellularLocation>
</comment>
<evidence type="ECO:0000313" key="7">
    <source>
        <dbReference type="EMBL" id="WAB82159.1"/>
    </source>
</evidence>
<dbReference type="PANTHER" id="PTHR30168:SF0">
    <property type="entry name" value="INNER MEMBRANE PROTEIN"/>
    <property type="match status" value="1"/>
</dbReference>
<dbReference type="EMBL" id="CP113089">
    <property type="protein sequence ID" value="WAB82159.1"/>
    <property type="molecule type" value="Genomic_DNA"/>
</dbReference>
<reference evidence="7" key="1">
    <citation type="submission" date="2022-11" db="EMBL/GenBank/DDBJ databases">
        <title>Description of Microcella daejonensis nov. sp, isolated from riverside soil.</title>
        <authorList>
            <person name="Molina K.M."/>
            <person name="Kim S.B."/>
        </authorList>
    </citation>
    <scope>NUCLEOTIDE SEQUENCE</scope>
    <source>
        <strain evidence="7">MMS21-STM12</strain>
    </source>
</reference>
<keyword evidence="2 6" id="KW-0812">Transmembrane</keyword>
<dbReference type="RefSeq" id="WP_267782063.1">
    <property type="nucleotide sequence ID" value="NZ_CP113089.1"/>
</dbReference>
<dbReference type="GO" id="GO:0016020">
    <property type="term" value="C:membrane"/>
    <property type="evidence" value="ECO:0007669"/>
    <property type="project" value="UniProtKB-SubCell"/>
</dbReference>
<protein>
    <submittedName>
        <fullName evidence="7">Neutral zinc metallopeptidase</fullName>
    </submittedName>
</protein>
<organism evidence="7 8">
    <name type="scientific">Microcella daejeonensis</name>
    <dbReference type="NCBI Taxonomy" id="2994971"/>
    <lineage>
        <taxon>Bacteria</taxon>
        <taxon>Bacillati</taxon>
        <taxon>Actinomycetota</taxon>
        <taxon>Actinomycetes</taxon>
        <taxon>Micrococcales</taxon>
        <taxon>Microbacteriaceae</taxon>
        <taxon>Microcella</taxon>
    </lineage>
</organism>
<evidence type="ECO:0000256" key="2">
    <source>
        <dbReference type="ARBA" id="ARBA00022692"/>
    </source>
</evidence>
<dbReference type="InterPro" id="IPR007343">
    <property type="entry name" value="Uncharacterised_pept_Zn_put"/>
</dbReference>
<evidence type="ECO:0000256" key="5">
    <source>
        <dbReference type="SAM" id="MobiDB-lite"/>
    </source>
</evidence>
<accession>A0A9E8S9L6</accession>
<evidence type="ECO:0000256" key="4">
    <source>
        <dbReference type="ARBA" id="ARBA00023136"/>
    </source>
</evidence>
<keyword evidence="3 6" id="KW-1133">Transmembrane helix</keyword>
<feature type="compositionally biased region" description="Polar residues" evidence="5">
    <location>
        <begin position="253"/>
        <end position="268"/>
    </location>
</feature>
<feature type="region of interest" description="Disordered" evidence="5">
    <location>
        <begin position="245"/>
        <end position="268"/>
    </location>
</feature>
<gene>
    <name evidence="7" type="ORF">OVN18_03895</name>
</gene>
<dbReference type="PANTHER" id="PTHR30168">
    <property type="entry name" value="PUTATIVE MEMBRANE PROTEIN YPFJ"/>
    <property type="match status" value="1"/>
</dbReference>
<evidence type="ECO:0000256" key="3">
    <source>
        <dbReference type="ARBA" id="ARBA00022989"/>
    </source>
</evidence>
<proteinExistence type="predicted"/>
<dbReference type="AlphaFoldDB" id="A0A9E8S9L6"/>
<keyword evidence="8" id="KW-1185">Reference proteome</keyword>
<dbReference type="KEGG" id="mdb:OVN18_03895"/>
<dbReference type="Proteomes" id="UP001164706">
    <property type="component" value="Chromosome"/>
</dbReference>
<keyword evidence="4 6" id="KW-0472">Membrane</keyword>
<evidence type="ECO:0000256" key="6">
    <source>
        <dbReference type="SAM" id="Phobius"/>
    </source>
</evidence>
<evidence type="ECO:0000256" key="1">
    <source>
        <dbReference type="ARBA" id="ARBA00004167"/>
    </source>
</evidence>
<sequence>MTFRDDADISSSRLRRRGRGRTTAIAGGGGIVGLIAVFLIAQLTGVDVSGLLGGGGAAPAPQGGGTTLEECTTGAEANASVDCRIAGAVVSLDDFWAESAGAIGVEYRAPEAYLFEGAVSTGCGEATSAVGPFYCPVDESVYLDTGFYDDLRTRFGAEGGPLAEMYVVAHEWGHHMQQLTGVLASVERGESGPQSDAVRIELQADCWGGAWAAAASATDDPDGRPLLEPITDEQVAQALDAAASIGDDRIQERTSGQVSPESWTHGSGEQRQAWFRAGFEGGVTACDTFAAETV</sequence>